<dbReference type="InterPro" id="IPR017853">
    <property type="entry name" value="GH"/>
</dbReference>
<gene>
    <name evidence="21" type="ORF">BCV72DRAFT_45228</name>
</gene>
<evidence type="ECO:0000256" key="14">
    <source>
        <dbReference type="ARBA" id="ARBA00023295"/>
    </source>
</evidence>
<dbReference type="SUPFAM" id="SSF51445">
    <property type="entry name" value="(Trans)glycosidases"/>
    <property type="match status" value="1"/>
</dbReference>
<feature type="domain" description="Glycogen debranching enzyme central" evidence="20">
    <location>
        <begin position="733"/>
        <end position="970"/>
    </location>
</feature>
<dbReference type="FunFam" id="3.20.20.80:FF:000242">
    <property type="entry name" value="Glycogen debranching enzyme Gdb1, putative"/>
    <property type="match status" value="1"/>
</dbReference>
<evidence type="ECO:0000256" key="15">
    <source>
        <dbReference type="ARBA" id="ARBA00025780"/>
    </source>
</evidence>
<evidence type="ECO:0000256" key="13">
    <source>
        <dbReference type="ARBA" id="ARBA00023268"/>
    </source>
</evidence>
<dbReference type="Gene3D" id="1.50.10.10">
    <property type="match status" value="1"/>
</dbReference>
<dbReference type="EC" id="2.4.1.25" evidence="5"/>
<evidence type="ECO:0000256" key="16">
    <source>
        <dbReference type="ARBA" id="ARBA00031477"/>
    </source>
</evidence>
<feature type="domain" description="Glycogen debranching enzyme C-terminal" evidence="17">
    <location>
        <begin position="1058"/>
        <end position="1501"/>
    </location>
</feature>
<name>A0A1X0QSF1_RHIZD</name>
<dbReference type="InterPro" id="IPR032790">
    <property type="entry name" value="GDE_C"/>
</dbReference>
<comment type="catalytic activity">
    <reaction evidence="2">
        <text>Hydrolysis of (1-&gt;6)-alpha-D-glucosidic branch linkages in glycogen phosphorylase limit dextrin.</text>
        <dbReference type="EC" id="3.2.1.33"/>
    </reaction>
</comment>
<dbReference type="InterPro" id="IPR006421">
    <property type="entry name" value="Glycogen_debranch_met"/>
</dbReference>
<keyword evidence="13" id="KW-0511">Multifunctional enzyme</keyword>
<reference evidence="21" key="1">
    <citation type="journal article" date="2016" name="Proc. Natl. Acad. Sci. U.S.A.">
        <title>Lipid metabolic changes in an early divergent fungus govern the establishment of a mutualistic symbiosis with endobacteria.</title>
        <authorList>
            <person name="Lastovetsky O.A."/>
            <person name="Gaspar M.L."/>
            <person name="Mondo S.J."/>
            <person name="LaButti K.M."/>
            <person name="Sandor L."/>
            <person name="Grigoriev I.V."/>
            <person name="Henry S.A."/>
            <person name="Pawlowska T.E."/>
        </authorList>
    </citation>
    <scope>NUCLEOTIDE SEQUENCE [LARGE SCALE GENOMIC DNA]</scope>
    <source>
        <strain evidence="21">ATCC 52814</strain>
    </source>
</reference>
<dbReference type="Proteomes" id="UP000242414">
    <property type="component" value="Unassembled WGS sequence"/>
</dbReference>
<keyword evidence="8" id="KW-0963">Cytoplasm</keyword>
<keyword evidence="14" id="KW-0326">Glycosidase</keyword>
<dbReference type="Pfam" id="PF06202">
    <property type="entry name" value="GDE_C"/>
    <property type="match status" value="1"/>
</dbReference>
<sequence>MVFIQDPIAQSLPRLYVLTLDDDGSPKDKSYIRIPLFKGEVILRFVLEPGTLAAGGHPRLITNYPIKGQFERHKFHPVQFTTHPHLLHAYCDIKIDIPGAYQYQVEYRCEGQNKVSQAGYVIAEPRISLPQKEKRDSLLPLDGLVVLSMVPKWMGPITEWANLLETVNYSGYNMIHFVPLQKRGVSNSPYSISDQLSFDDDVFDAKDQKKSNKERLAVVKKAIGNIYSKHGILSLSDVVWNHTSNSTEFLLHHPEAGYNLHNSPHLVPAYELDTALIELSGQLEQLGLPVDIRSEQDADVIIEYIRENTIKQLKLYEYKVIDVAKQADVIRKALKDRSEQSSHPTVYHDVYSMDIKKRIALFGQDVIVNGHLDTRFHKTVHVSAALSFLLAFNKIKSLDEVSDDQVDDLVESFKNLLNDYNLPLYEEYDEECKVALENIKGRLLFTRLAENGPKLGRISKSNPLIESYFTRLEDPKGKHPKGSMMLANNGWIWNADPLKDFAGPDSSAYLRREVIVWGDCVKLRYGQSPKDNPWLWQHMREYTEQVASMFHGIRIDNCHSTPIHVAEYLLDAARRVRPDLYVLAELFTGSAERDNDFVSRLGIHALIREAMQAWDTHELSRLAHRHGGKPVGSMDEDMVWKVVPYECDEKKKVLAIPITSGSMPRALFMDCTHDNETPFQKRTAEDALPNAAIVAFSDCAIGSVKGYDEIYPCLLDIVNEKRRYDPNPKHEMGIIEAKRKLNLLHQKMCLEGYHEVHVHQENDFLLVHRQHPGSQNGYLLISRTAFPGQGTGHSPIRLRRSTVDFEFAYSLKVDSKTLPEIEGFLQGFPAHLEILEPPQVVQNEDEKGPFAEIILSDRFTPGSICVVRTSIGNKYAEINELVTKMDDDVFKNMNLTDCNVVLYRCSSEEIAATSGDSVYVVPNFGELVYAGLQGFMSVLRPIMANNDLGHPLCDNLRAGLWAVDYIIHRLRVHLKHYPNLASLINWFESRATLLHSLPDFLVPKYFALTVQTAYDKIYAHALSLMSPLVQQGDKFIKQLAMTSVQLYGIVPNAGLSPTESTASLAAGLPHFTVQHMRVWGRDVFISLRGLLIVTGQYEAAKNHIISFAGSLRHGLIPNLLDSVRYPRYNSRDSVWFFLQAIQDYYRLAPDGKSILQVKVPRRFPKDDQFVEVEEGYRYSVTIAELVQEIMERHARGIHFREHNAGPSIDSQMTDEGFNIDIEVDWNSGVLVGGNVWNCGTWMDKMGESPKAGNKGHPGTPRDGAPVEITGLLKSTLRWINELVARKEFKWTGIDHIGQENKTITYKHWNDLLQKNFERVYYIPLDASKDSNYDLITKIVNRRGIYKDVYKATHAYTEYQFRPNFAVAMAVAPELFDKEHAKEAIRLAKNVLVGPLGMRTLDPADQQYRPYYNNSEDSEDFQTAKGRNYHQGPEWLWPLGYFLRAATYFDAISQQDIARIMRQHRKYIEENVWCGLPELTNKDGAFCADSCTTQAWSAATLLDLLHDLIEGV</sequence>
<dbReference type="GO" id="GO:0005978">
    <property type="term" value="P:glycogen biosynthetic process"/>
    <property type="evidence" value="ECO:0007669"/>
    <property type="project" value="UniProtKB-KW"/>
</dbReference>
<evidence type="ECO:0000259" key="18">
    <source>
        <dbReference type="Pfam" id="PF14699"/>
    </source>
</evidence>
<dbReference type="GO" id="GO:0004134">
    <property type="term" value="F:4-alpha-glucanotransferase activity"/>
    <property type="evidence" value="ECO:0007669"/>
    <property type="project" value="UniProtKB-EC"/>
</dbReference>
<evidence type="ECO:0000256" key="5">
    <source>
        <dbReference type="ARBA" id="ARBA00012560"/>
    </source>
</evidence>
<organism evidence="21">
    <name type="scientific">Rhizopus microsporus var. microsporus</name>
    <dbReference type="NCBI Taxonomy" id="86635"/>
    <lineage>
        <taxon>Eukaryota</taxon>
        <taxon>Fungi</taxon>
        <taxon>Fungi incertae sedis</taxon>
        <taxon>Mucoromycota</taxon>
        <taxon>Mucoromycotina</taxon>
        <taxon>Mucoromycetes</taxon>
        <taxon>Mucorales</taxon>
        <taxon>Mucorineae</taxon>
        <taxon>Rhizopodaceae</taxon>
        <taxon>Rhizopus</taxon>
    </lineage>
</organism>
<dbReference type="NCBIfam" id="TIGR01531">
    <property type="entry name" value="glyc_debranch"/>
    <property type="match status" value="1"/>
</dbReference>
<dbReference type="Pfam" id="PF14702">
    <property type="entry name" value="hGDE_central"/>
    <property type="match status" value="1"/>
</dbReference>
<dbReference type="InterPro" id="IPR032788">
    <property type="entry name" value="AGL_central"/>
</dbReference>
<comment type="similarity">
    <text evidence="15">Belongs to the glycogen debranching enzyme family.</text>
</comment>
<evidence type="ECO:0000259" key="17">
    <source>
        <dbReference type="Pfam" id="PF06202"/>
    </source>
</evidence>
<protein>
    <recommendedName>
        <fullName evidence="7">Glycogen debranching enzyme</fullName>
        <ecNumber evidence="5">2.4.1.25</ecNumber>
        <ecNumber evidence="6">3.2.1.33</ecNumber>
    </recommendedName>
    <alternativeName>
        <fullName evidence="16">Glycogen debrancher</fullName>
    </alternativeName>
</protein>
<comment type="catalytic activity">
    <reaction evidence="1">
        <text>Transfers a segment of a (1-&gt;4)-alpha-D-glucan to a new position in an acceptor, which may be glucose or a (1-&gt;4)-alpha-D-glucan.</text>
        <dbReference type="EC" id="2.4.1.25"/>
    </reaction>
</comment>
<dbReference type="InterPro" id="IPR008928">
    <property type="entry name" value="6-hairpin_glycosidase_sf"/>
</dbReference>
<dbReference type="Gene3D" id="3.20.20.80">
    <property type="entry name" value="Glycosidases"/>
    <property type="match status" value="1"/>
</dbReference>
<dbReference type="CDD" id="cd11327">
    <property type="entry name" value="AmyAc_Glg_debranch_2"/>
    <property type="match status" value="1"/>
</dbReference>
<evidence type="ECO:0000256" key="10">
    <source>
        <dbReference type="ARBA" id="ARBA00022679"/>
    </source>
</evidence>
<dbReference type="GO" id="GO:0004135">
    <property type="term" value="F:amylo-alpha-1,6-glucosidase activity"/>
    <property type="evidence" value="ECO:0007669"/>
    <property type="project" value="UniProtKB-EC"/>
</dbReference>
<keyword evidence="9" id="KW-0328">Glycosyltransferase</keyword>
<keyword evidence="11" id="KW-0378">Hydrolase</keyword>
<keyword evidence="10" id="KW-0808">Transferase</keyword>
<dbReference type="Pfam" id="PF14699">
    <property type="entry name" value="hGDE_N"/>
    <property type="match status" value="1"/>
</dbReference>
<evidence type="ECO:0000256" key="2">
    <source>
        <dbReference type="ARBA" id="ARBA00000927"/>
    </source>
</evidence>
<dbReference type="InterPro" id="IPR012341">
    <property type="entry name" value="6hp_glycosidase-like_sf"/>
</dbReference>
<dbReference type="InterPro" id="IPR029436">
    <property type="entry name" value="AGL_euk_N"/>
</dbReference>
<feature type="domain" description="Glycogen debranching enzyme glucanotransferase" evidence="19">
    <location>
        <begin position="139"/>
        <end position="581"/>
    </location>
</feature>
<evidence type="ECO:0000256" key="7">
    <source>
        <dbReference type="ARBA" id="ARBA00020723"/>
    </source>
</evidence>
<dbReference type="VEuPathDB" id="FungiDB:BCV72DRAFT_45228"/>
<evidence type="ECO:0000256" key="1">
    <source>
        <dbReference type="ARBA" id="ARBA00000439"/>
    </source>
</evidence>
<dbReference type="EC" id="3.2.1.33" evidence="6"/>
<evidence type="ECO:0000256" key="8">
    <source>
        <dbReference type="ARBA" id="ARBA00022490"/>
    </source>
</evidence>
<dbReference type="InterPro" id="IPR010401">
    <property type="entry name" value="AGL/Gdb1"/>
</dbReference>
<evidence type="ECO:0000313" key="21">
    <source>
        <dbReference type="EMBL" id="ORE02684.1"/>
    </source>
</evidence>
<dbReference type="GO" id="GO:0005737">
    <property type="term" value="C:cytoplasm"/>
    <property type="evidence" value="ECO:0007669"/>
    <property type="project" value="UniProtKB-SubCell"/>
</dbReference>
<feature type="domain" description="Eukaryotic glycogen debranching enzyme N-terminal" evidence="18">
    <location>
        <begin position="43"/>
        <end position="129"/>
    </location>
</feature>
<evidence type="ECO:0000256" key="3">
    <source>
        <dbReference type="ARBA" id="ARBA00003530"/>
    </source>
</evidence>
<evidence type="ECO:0000256" key="9">
    <source>
        <dbReference type="ARBA" id="ARBA00022676"/>
    </source>
</evidence>
<dbReference type="SUPFAM" id="SSF48208">
    <property type="entry name" value="Six-hairpin glycosidases"/>
    <property type="match status" value="1"/>
</dbReference>
<dbReference type="GO" id="GO:0005980">
    <property type="term" value="P:glycogen catabolic process"/>
    <property type="evidence" value="ECO:0007669"/>
    <property type="project" value="InterPro"/>
</dbReference>
<proteinExistence type="inferred from homology"/>
<comment type="subcellular location">
    <subcellularLocation>
        <location evidence="4">Cytoplasm</location>
    </subcellularLocation>
</comment>
<evidence type="ECO:0000256" key="12">
    <source>
        <dbReference type="ARBA" id="ARBA00023056"/>
    </source>
</evidence>
<dbReference type="PANTHER" id="PTHR10569:SF2">
    <property type="entry name" value="GLYCOGEN DEBRANCHING ENZYME"/>
    <property type="match status" value="1"/>
</dbReference>
<dbReference type="Pfam" id="PF14701">
    <property type="entry name" value="hDGE_amylase"/>
    <property type="match status" value="1"/>
</dbReference>
<evidence type="ECO:0000256" key="6">
    <source>
        <dbReference type="ARBA" id="ARBA00012778"/>
    </source>
</evidence>
<dbReference type="PANTHER" id="PTHR10569">
    <property type="entry name" value="GLYCOGEN DEBRANCHING ENZYME"/>
    <property type="match status" value="1"/>
</dbReference>
<dbReference type="EMBL" id="KV922037">
    <property type="protein sequence ID" value="ORE02684.1"/>
    <property type="molecule type" value="Genomic_DNA"/>
</dbReference>
<accession>A0A1X0QSF1</accession>
<keyword evidence="12" id="KW-0320">Glycogen biosynthesis</keyword>
<evidence type="ECO:0000259" key="19">
    <source>
        <dbReference type="Pfam" id="PF14701"/>
    </source>
</evidence>
<evidence type="ECO:0000256" key="11">
    <source>
        <dbReference type="ARBA" id="ARBA00022801"/>
    </source>
</evidence>
<dbReference type="FunFam" id="1.50.10.10:FF:000039">
    <property type="entry name" value="Glycogen debranching enzyme Gdb1, putative"/>
    <property type="match status" value="1"/>
</dbReference>
<dbReference type="OrthoDB" id="10248904at2759"/>
<evidence type="ECO:0000256" key="4">
    <source>
        <dbReference type="ARBA" id="ARBA00004496"/>
    </source>
</evidence>
<dbReference type="InterPro" id="IPR032792">
    <property type="entry name" value="AGL_glucanoTrfase"/>
</dbReference>
<comment type="function">
    <text evidence="3">Multifunctional enzyme acting as 1,4-alpha-D-glucan:1,4-alpha-D-glucan 4-alpha-D-glycosyltransferase and amylo-1,6-glucosidase in glycogen degradation.</text>
</comment>
<evidence type="ECO:0000259" key="20">
    <source>
        <dbReference type="Pfam" id="PF14702"/>
    </source>
</evidence>